<keyword evidence="2" id="KW-1185">Reference proteome</keyword>
<reference evidence="1" key="2">
    <citation type="submission" date="2020-09" db="EMBL/GenBank/DDBJ databases">
        <authorList>
            <person name="Sun Q."/>
            <person name="Ohkuma M."/>
        </authorList>
    </citation>
    <scope>NUCLEOTIDE SEQUENCE</scope>
    <source>
        <strain evidence="1">JCM 3313</strain>
    </source>
</reference>
<dbReference type="RefSeq" id="WP_189224200.1">
    <property type="nucleotide sequence ID" value="NZ_BMRG01000005.1"/>
</dbReference>
<evidence type="ECO:0000313" key="1">
    <source>
        <dbReference type="EMBL" id="GGP58534.1"/>
    </source>
</evidence>
<organism evidence="1 2">
    <name type="scientific">Saccharothrix coeruleofusca</name>
    <dbReference type="NCBI Taxonomy" id="33919"/>
    <lineage>
        <taxon>Bacteria</taxon>
        <taxon>Bacillati</taxon>
        <taxon>Actinomycetota</taxon>
        <taxon>Actinomycetes</taxon>
        <taxon>Pseudonocardiales</taxon>
        <taxon>Pseudonocardiaceae</taxon>
        <taxon>Saccharothrix</taxon>
    </lineage>
</organism>
<dbReference type="AlphaFoldDB" id="A0A918AP50"/>
<dbReference type="EMBL" id="BMRG01000005">
    <property type="protein sequence ID" value="GGP58534.1"/>
    <property type="molecule type" value="Genomic_DNA"/>
</dbReference>
<name>A0A918AP50_9PSEU</name>
<sequence>MDEGRLREAAFGGDPGAEVWAGLRGTRTERWLAAVVLGARGHYAAAAAALGELLRGDDLVASLAASALASHRRQLGAHAAARRLDAVALAKAPGGAGGDPHGVDPAGARADALLGLAADALGAGRLGEARRLHAAVEPVGWRARVRHGWVAAEIELASGRPEAAEPFAGLAVEAAERAGATRHLLKSRLVLGTALVVRGTPESVRAGLEVLSCDLNHTTDLGLLSLVWPTALVLAEGTAGRNIAESEQVREHAVNALSCVLRRADPISRRWAVASPWIPTALLRSGEPPNADAETNFLTD</sequence>
<protein>
    <submittedName>
        <fullName evidence="1">Uncharacterized protein</fullName>
    </submittedName>
</protein>
<comment type="caution">
    <text evidence="1">The sequence shown here is derived from an EMBL/GenBank/DDBJ whole genome shotgun (WGS) entry which is preliminary data.</text>
</comment>
<gene>
    <name evidence="1" type="ORF">GCM10010185_33740</name>
</gene>
<proteinExistence type="predicted"/>
<dbReference type="Proteomes" id="UP000639606">
    <property type="component" value="Unassembled WGS sequence"/>
</dbReference>
<accession>A0A918AP50</accession>
<evidence type="ECO:0000313" key="2">
    <source>
        <dbReference type="Proteomes" id="UP000639606"/>
    </source>
</evidence>
<reference evidence="1" key="1">
    <citation type="journal article" date="2014" name="Int. J. Syst. Evol. Microbiol.">
        <title>Complete genome sequence of Corynebacterium casei LMG S-19264T (=DSM 44701T), isolated from a smear-ripened cheese.</title>
        <authorList>
            <consortium name="US DOE Joint Genome Institute (JGI-PGF)"/>
            <person name="Walter F."/>
            <person name="Albersmeier A."/>
            <person name="Kalinowski J."/>
            <person name="Ruckert C."/>
        </authorList>
    </citation>
    <scope>NUCLEOTIDE SEQUENCE</scope>
    <source>
        <strain evidence="1">JCM 3313</strain>
    </source>
</reference>